<dbReference type="InterPro" id="IPR008969">
    <property type="entry name" value="CarboxyPept-like_regulatory"/>
</dbReference>
<dbReference type="InterPro" id="IPR023997">
    <property type="entry name" value="TonB-dep_OMP_SusC/RagA_CS"/>
</dbReference>
<evidence type="ECO:0000313" key="11">
    <source>
        <dbReference type="Proteomes" id="UP000215355"/>
    </source>
</evidence>
<keyword evidence="5 7" id="KW-0472">Membrane</keyword>
<accession>A0AAJ4X983</accession>
<dbReference type="Gene3D" id="2.170.130.10">
    <property type="entry name" value="TonB-dependent receptor, plug domain"/>
    <property type="match status" value="1"/>
</dbReference>
<gene>
    <name evidence="10" type="ORF">SAMEA4412673_00584</name>
</gene>
<dbReference type="Gene3D" id="2.40.170.20">
    <property type="entry name" value="TonB-dependent receptor, beta-barrel domain"/>
    <property type="match status" value="1"/>
</dbReference>
<feature type="signal peptide" evidence="8">
    <location>
        <begin position="1"/>
        <end position="29"/>
    </location>
</feature>
<evidence type="ECO:0000256" key="3">
    <source>
        <dbReference type="ARBA" id="ARBA00022452"/>
    </source>
</evidence>
<dbReference type="InterPro" id="IPR037066">
    <property type="entry name" value="Plug_dom_sf"/>
</dbReference>
<dbReference type="SUPFAM" id="SSF56935">
    <property type="entry name" value="Porins"/>
    <property type="match status" value="1"/>
</dbReference>
<sequence length="1075" mass="119249">MRRKHYFNKVRLSKAFIHFALISPSLLFASTTYGTEGKPILASNYATNFKINPLQTEITGTVKDLDGNPLAGVTVAVKNEGQSTSTGTDGKFTISVASSSSILTFSYIGFQPKEVTASAANSVILSPSEDALDEIVVVGYGNQKKTNLTSAVSQVDAKVLQNRPSPTITNMLQGAAPGLVVTRNSGRPGAQGLNISVRGETSANGSVGPLIVIDGVISSEETFVALNPNDVENISILKDGGATAIYGAQSAGGVILVTTKKGTSGVGRISVSSNLGIQRPGAMPDRLSLIDEMNYVNLARKNAGIAAEYSEEDLGYAVNGPTFVLGSNGQWRTYNQQNILDQVIQKKYNIYNNNIQFSGGSEKITYMASLGNMTQNGMFKVGDDKFARINARANISAQVNDYLKLDIGNAFINQKTDNPQDGGYSIDGGGNSILRQFYSSRMRFPIYNEDGTYYRSGTSSAFGYAMMKDGGFNDDLKRTYFNNVTATINNFVKGLEVKLMYSRESIDLQNRNFRRTVDYYSGPTPNTKSQLNNPNNYSITNYKTLKQNVQAVVDYDLTVAENHNFHLMGGYQFYDHEYQFVSASSKNLYVNDNPSLNFTSDPLNKSHSQYGEREKMQSYFGRFNYNYKEKYLFEATIRSDESSRLSPNVRVKVFPSFSAGWNVAKEDWFQGATTYINELKPRVSWGKVGSKIGIGFYDYIALLGTGSNVLLNDIKQTYITQGALPAKDLSWETIETRNLGLDFSLLDRKLFGSFDYFQKFNNNMLVSISMPATIGVNIPKSNQGQLKTWGWEASIGYRDKVGDDFNYNIGVSLADNKNKLVRYGGANNIVYSGSNKLVEGYAMNSIWAYKTDGYFQNEADLENAPSYERFINKTGVPGIGDVKYLDIDNDGIITPGENIVGKTGDLVYLGDTNPRYQYGINAYLGYKHFDFSFFIQGIGKRFLKPSNELIQPQLYSYYLPMDFQMDYWTEDNRNAAFPRPYLEGSHNFQNSDKWYLSGAYARLKNVQLGYTLSKDQVAKLPVNRIRLYVSAEDILTISKLGVFKGAIDPEIRPEDSKVSPYPFATTVSFGLNIDL</sequence>
<dbReference type="SUPFAM" id="SSF49464">
    <property type="entry name" value="Carboxypeptidase regulatory domain-like"/>
    <property type="match status" value="1"/>
</dbReference>
<comment type="subcellular location">
    <subcellularLocation>
        <location evidence="1 7">Cell outer membrane</location>
        <topology evidence="1 7">Multi-pass membrane protein</topology>
    </subcellularLocation>
</comment>
<dbReference type="Proteomes" id="UP000215355">
    <property type="component" value="Chromosome 1"/>
</dbReference>
<comment type="similarity">
    <text evidence="7">Belongs to the TonB-dependent receptor family.</text>
</comment>
<dbReference type="InterPro" id="IPR036942">
    <property type="entry name" value="Beta-barrel_TonB_sf"/>
</dbReference>
<dbReference type="NCBIfam" id="TIGR04056">
    <property type="entry name" value="OMP_RagA_SusC"/>
    <property type="match status" value="1"/>
</dbReference>
<dbReference type="InterPro" id="IPR012910">
    <property type="entry name" value="Plug_dom"/>
</dbReference>
<protein>
    <submittedName>
        <fullName evidence="10">Outer membrane cobalamin receptor protein</fullName>
    </submittedName>
</protein>
<evidence type="ECO:0000256" key="5">
    <source>
        <dbReference type="ARBA" id="ARBA00023136"/>
    </source>
</evidence>
<dbReference type="EMBL" id="LT906468">
    <property type="protein sequence ID" value="SNV42015.1"/>
    <property type="molecule type" value="Genomic_DNA"/>
</dbReference>
<dbReference type="Gene3D" id="2.60.40.1120">
    <property type="entry name" value="Carboxypeptidase-like, regulatory domain"/>
    <property type="match status" value="1"/>
</dbReference>
<dbReference type="RefSeq" id="WP_093101623.1">
    <property type="nucleotide sequence ID" value="NZ_FNGK01000017.1"/>
</dbReference>
<evidence type="ECO:0000256" key="2">
    <source>
        <dbReference type="ARBA" id="ARBA00022448"/>
    </source>
</evidence>
<reference evidence="10 11" key="1">
    <citation type="submission" date="2017-06" db="EMBL/GenBank/DDBJ databases">
        <authorList>
            <consortium name="Pathogen Informatics"/>
        </authorList>
    </citation>
    <scope>NUCLEOTIDE SEQUENCE [LARGE SCALE GENOMIC DNA]</scope>
    <source>
        <strain evidence="10 11">NCTC12149</strain>
    </source>
</reference>
<dbReference type="InterPro" id="IPR023996">
    <property type="entry name" value="TonB-dep_OMP_SusC/RagA"/>
</dbReference>
<keyword evidence="10" id="KW-0675">Receptor</keyword>
<keyword evidence="2 7" id="KW-0813">Transport</keyword>
<feature type="chain" id="PRO_5042567986" evidence="8">
    <location>
        <begin position="30"/>
        <end position="1075"/>
    </location>
</feature>
<dbReference type="KEGG" id="smiz:4412673_00584"/>
<dbReference type="Pfam" id="PF13715">
    <property type="entry name" value="CarbopepD_reg_2"/>
    <property type="match status" value="1"/>
</dbReference>
<keyword evidence="8" id="KW-0732">Signal</keyword>
<evidence type="ECO:0000256" key="7">
    <source>
        <dbReference type="PROSITE-ProRule" id="PRU01360"/>
    </source>
</evidence>
<dbReference type="GO" id="GO:0009279">
    <property type="term" value="C:cell outer membrane"/>
    <property type="evidence" value="ECO:0007669"/>
    <property type="project" value="UniProtKB-SubCell"/>
</dbReference>
<keyword evidence="6 7" id="KW-0998">Cell outer membrane</keyword>
<evidence type="ECO:0000256" key="6">
    <source>
        <dbReference type="ARBA" id="ARBA00023237"/>
    </source>
</evidence>
<proteinExistence type="inferred from homology"/>
<dbReference type="Pfam" id="PF07715">
    <property type="entry name" value="Plug"/>
    <property type="match status" value="1"/>
</dbReference>
<name>A0AAJ4X983_9SPHI</name>
<feature type="domain" description="TonB-dependent receptor plug" evidence="9">
    <location>
        <begin position="145"/>
        <end position="254"/>
    </location>
</feature>
<evidence type="ECO:0000256" key="4">
    <source>
        <dbReference type="ARBA" id="ARBA00022692"/>
    </source>
</evidence>
<dbReference type="NCBIfam" id="TIGR04057">
    <property type="entry name" value="SusC_RagA_signa"/>
    <property type="match status" value="1"/>
</dbReference>
<dbReference type="PROSITE" id="PS52016">
    <property type="entry name" value="TONB_DEPENDENT_REC_3"/>
    <property type="match status" value="1"/>
</dbReference>
<dbReference type="AlphaFoldDB" id="A0AAJ4X983"/>
<organism evidence="10 11">
    <name type="scientific">Sphingobacterium mizutaii</name>
    <dbReference type="NCBI Taxonomy" id="1010"/>
    <lineage>
        <taxon>Bacteria</taxon>
        <taxon>Pseudomonadati</taxon>
        <taxon>Bacteroidota</taxon>
        <taxon>Sphingobacteriia</taxon>
        <taxon>Sphingobacteriales</taxon>
        <taxon>Sphingobacteriaceae</taxon>
        <taxon>Sphingobacterium</taxon>
    </lineage>
</organism>
<evidence type="ECO:0000313" key="10">
    <source>
        <dbReference type="EMBL" id="SNV42015.1"/>
    </source>
</evidence>
<keyword evidence="4 7" id="KW-0812">Transmembrane</keyword>
<evidence type="ECO:0000256" key="1">
    <source>
        <dbReference type="ARBA" id="ARBA00004571"/>
    </source>
</evidence>
<evidence type="ECO:0000259" key="9">
    <source>
        <dbReference type="Pfam" id="PF07715"/>
    </source>
</evidence>
<dbReference type="InterPro" id="IPR039426">
    <property type="entry name" value="TonB-dep_rcpt-like"/>
</dbReference>
<evidence type="ECO:0000256" key="8">
    <source>
        <dbReference type="SAM" id="SignalP"/>
    </source>
</evidence>
<keyword evidence="3 7" id="KW-1134">Transmembrane beta strand</keyword>